<dbReference type="GO" id="GO:0016567">
    <property type="term" value="P:protein ubiquitination"/>
    <property type="evidence" value="ECO:0007669"/>
    <property type="project" value="UniProtKB-UniPathway"/>
</dbReference>
<name>A0A6G1CA97_9ORYZ</name>
<evidence type="ECO:0000256" key="3">
    <source>
        <dbReference type="SAM" id="Phobius"/>
    </source>
</evidence>
<proteinExistence type="predicted"/>
<feature type="domain" description="RING-type" evidence="4">
    <location>
        <begin position="123"/>
        <end position="165"/>
    </location>
</feature>
<protein>
    <recommendedName>
        <fullName evidence="4">RING-type domain-containing protein</fullName>
    </recommendedName>
</protein>
<dbReference type="AlphaFoldDB" id="A0A6G1CA97"/>
<keyword evidence="3" id="KW-0472">Membrane</keyword>
<reference evidence="5 6" key="1">
    <citation type="submission" date="2019-11" db="EMBL/GenBank/DDBJ databases">
        <title>Whole genome sequence of Oryza granulata.</title>
        <authorList>
            <person name="Li W."/>
        </authorList>
    </citation>
    <scope>NUCLEOTIDE SEQUENCE [LARGE SCALE GENOMIC DNA]</scope>
    <source>
        <strain evidence="6">cv. Menghai</strain>
        <tissue evidence="5">Leaf</tissue>
    </source>
</reference>
<feature type="transmembrane region" description="Helical" evidence="3">
    <location>
        <begin position="26"/>
        <end position="45"/>
    </location>
</feature>
<dbReference type="PANTHER" id="PTHR45676:SF120">
    <property type="entry name" value="RING-TYPE E3 UBIQUITIN TRANSFERASE"/>
    <property type="match status" value="1"/>
</dbReference>
<dbReference type="UniPathway" id="UPA00143"/>
<keyword evidence="1" id="KW-0862">Zinc</keyword>
<comment type="caution">
    <text evidence="5">The sequence shown here is derived from an EMBL/GenBank/DDBJ whole genome shotgun (WGS) entry which is preliminary data.</text>
</comment>
<dbReference type="OrthoDB" id="656255at2759"/>
<gene>
    <name evidence="5" type="ORF">E2562_030767</name>
</gene>
<dbReference type="CDD" id="cd16461">
    <property type="entry name" value="RING-H2_EL5-like"/>
    <property type="match status" value="1"/>
</dbReference>
<keyword evidence="6" id="KW-1185">Reference proteome</keyword>
<sequence length="172" mass="18233">MASNNGNSGPYPYYRNNNTGDHTDNTTVVVIMLSVVFVILFLRLIHFIINQSDGHAPAHGGTAPSDRLGAGAGTQRLEGGGVPGLPVGLLRPLGASAGTPMVCPPPPCTSAYRKDDGWQETACPVCLADFADGETIRLLPECMHYFHAACIDEWLRTRATCPLCRAAPDAAV</sequence>
<keyword evidence="1" id="KW-0863">Zinc-finger</keyword>
<keyword evidence="3" id="KW-1133">Transmembrane helix</keyword>
<keyword evidence="3" id="KW-0812">Transmembrane</keyword>
<evidence type="ECO:0000256" key="1">
    <source>
        <dbReference type="PROSITE-ProRule" id="PRU00175"/>
    </source>
</evidence>
<organism evidence="5 6">
    <name type="scientific">Oryza meyeriana var. granulata</name>
    <dbReference type="NCBI Taxonomy" id="110450"/>
    <lineage>
        <taxon>Eukaryota</taxon>
        <taxon>Viridiplantae</taxon>
        <taxon>Streptophyta</taxon>
        <taxon>Embryophyta</taxon>
        <taxon>Tracheophyta</taxon>
        <taxon>Spermatophyta</taxon>
        <taxon>Magnoliopsida</taxon>
        <taxon>Liliopsida</taxon>
        <taxon>Poales</taxon>
        <taxon>Poaceae</taxon>
        <taxon>BOP clade</taxon>
        <taxon>Oryzoideae</taxon>
        <taxon>Oryzeae</taxon>
        <taxon>Oryzinae</taxon>
        <taxon>Oryza</taxon>
        <taxon>Oryza meyeriana</taxon>
    </lineage>
</organism>
<dbReference type="PROSITE" id="PS50089">
    <property type="entry name" value="ZF_RING_2"/>
    <property type="match status" value="1"/>
</dbReference>
<dbReference type="GO" id="GO:0008270">
    <property type="term" value="F:zinc ion binding"/>
    <property type="evidence" value="ECO:0007669"/>
    <property type="project" value="UniProtKB-KW"/>
</dbReference>
<dbReference type="Gene3D" id="3.30.40.10">
    <property type="entry name" value="Zinc/RING finger domain, C3HC4 (zinc finger)"/>
    <property type="match status" value="1"/>
</dbReference>
<keyword evidence="1" id="KW-0479">Metal-binding</keyword>
<dbReference type="InterPro" id="IPR001841">
    <property type="entry name" value="Znf_RING"/>
</dbReference>
<evidence type="ECO:0000313" key="5">
    <source>
        <dbReference type="EMBL" id="KAF0896917.1"/>
    </source>
</evidence>
<dbReference type="Proteomes" id="UP000479710">
    <property type="component" value="Unassembled WGS sequence"/>
</dbReference>
<evidence type="ECO:0000313" key="6">
    <source>
        <dbReference type="Proteomes" id="UP000479710"/>
    </source>
</evidence>
<evidence type="ECO:0000256" key="2">
    <source>
        <dbReference type="SAM" id="MobiDB-lite"/>
    </source>
</evidence>
<dbReference type="Pfam" id="PF13639">
    <property type="entry name" value="zf-RING_2"/>
    <property type="match status" value="1"/>
</dbReference>
<dbReference type="EMBL" id="SPHZ02000010">
    <property type="protein sequence ID" value="KAF0896917.1"/>
    <property type="molecule type" value="Genomic_DNA"/>
</dbReference>
<dbReference type="SMART" id="SM00184">
    <property type="entry name" value="RING"/>
    <property type="match status" value="1"/>
</dbReference>
<accession>A0A6G1CA97</accession>
<dbReference type="SUPFAM" id="SSF57850">
    <property type="entry name" value="RING/U-box"/>
    <property type="match status" value="1"/>
</dbReference>
<feature type="region of interest" description="Disordered" evidence="2">
    <location>
        <begin position="55"/>
        <end position="75"/>
    </location>
</feature>
<evidence type="ECO:0000259" key="4">
    <source>
        <dbReference type="PROSITE" id="PS50089"/>
    </source>
</evidence>
<dbReference type="PANTHER" id="PTHR45676">
    <property type="entry name" value="RING-H2 FINGER PROTEIN ATL51-RELATED"/>
    <property type="match status" value="1"/>
</dbReference>
<dbReference type="FunFam" id="3.30.40.10:FF:000654">
    <property type="entry name" value="RING-H2 finger protein ATL33"/>
    <property type="match status" value="1"/>
</dbReference>
<dbReference type="InterPro" id="IPR013083">
    <property type="entry name" value="Znf_RING/FYVE/PHD"/>
</dbReference>